<evidence type="ECO:0000256" key="2">
    <source>
        <dbReference type="SAM" id="SignalP"/>
    </source>
</evidence>
<evidence type="ECO:0000313" key="4">
    <source>
        <dbReference type="Proteomes" id="UP001597273"/>
    </source>
</evidence>
<reference evidence="4" key="1">
    <citation type="journal article" date="2019" name="Int. J. Syst. Evol. Microbiol.">
        <title>The Global Catalogue of Microorganisms (GCM) 10K type strain sequencing project: providing services to taxonomists for standard genome sequencing and annotation.</title>
        <authorList>
            <consortium name="The Broad Institute Genomics Platform"/>
            <consortium name="The Broad Institute Genome Sequencing Center for Infectious Disease"/>
            <person name="Wu L."/>
            <person name="Ma J."/>
        </authorList>
    </citation>
    <scope>NUCLEOTIDE SEQUENCE [LARGE SCALE GENOMIC DNA]</scope>
    <source>
        <strain evidence="4">CGMCC 1.15475</strain>
    </source>
</reference>
<comment type="caution">
    <text evidence="3">The sequence shown here is derived from an EMBL/GenBank/DDBJ whole genome shotgun (WGS) entry which is preliminary data.</text>
</comment>
<feature type="chain" id="PRO_5046597567" description="EF-hand domain-containing protein" evidence="2">
    <location>
        <begin position="19"/>
        <end position="110"/>
    </location>
</feature>
<sequence length="110" mass="12644">MAITVIALALGFSSPAFAADNQATDFKSTYQADHDNMKDGSGKDEDGIHERHALHAYCYTIGGKVVHRHHHPYHEYDRDGDGHLDFQENYDGDDAHNDHRDHHKRHNRHY</sequence>
<feature type="compositionally biased region" description="Basic residues" evidence="1">
    <location>
        <begin position="101"/>
        <end position="110"/>
    </location>
</feature>
<evidence type="ECO:0008006" key="5">
    <source>
        <dbReference type="Google" id="ProtNLM"/>
    </source>
</evidence>
<dbReference type="EMBL" id="JBHUFW010000005">
    <property type="protein sequence ID" value="MFD1862895.1"/>
    <property type="molecule type" value="Genomic_DNA"/>
</dbReference>
<evidence type="ECO:0000256" key="1">
    <source>
        <dbReference type="SAM" id="MobiDB-lite"/>
    </source>
</evidence>
<keyword evidence="4" id="KW-1185">Reference proteome</keyword>
<evidence type="ECO:0000313" key="3">
    <source>
        <dbReference type="EMBL" id="MFD1862895.1"/>
    </source>
</evidence>
<keyword evidence="2" id="KW-0732">Signal</keyword>
<feature type="region of interest" description="Disordered" evidence="1">
    <location>
        <begin position="72"/>
        <end position="110"/>
    </location>
</feature>
<feature type="signal peptide" evidence="2">
    <location>
        <begin position="1"/>
        <end position="18"/>
    </location>
</feature>
<gene>
    <name evidence="3" type="ORF">ACFSDB_08120</name>
</gene>
<dbReference type="RefSeq" id="WP_204891804.1">
    <property type="nucleotide sequence ID" value="NZ_JBHUFW010000005.1"/>
</dbReference>
<organism evidence="3 4">
    <name type="scientific">Planococcus chinensis</name>
    <dbReference type="NCBI Taxonomy" id="272917"/>
    <lineage>
        <taxon>Bacteria</taxon>
        <taxon>Bacillati</taxon>
        <taxon>Bacillota</taxon>
        <taxon>Bacilli</taxon>
        <taxon>Bacillales</taxon>
        <taxon>Caryophanaceae</taxon>
        <taxon>Planococcus</taxon>
    </lineage>
</organism>
<feature type="compositionally biased region" description="Basic and acidic residues" evidence="1">
    <location>
        <begin position="73"/>
        <end position="86"/>
    </location>
</feature>
<dbReference type="Proteomes" id="UP001597273">
    <property type="component" value="Unassembled WGS sequence"/>
</dbReference>
<accession>A0ABW4QH26</accession>
<proteinExistence type="predicted"/>
<protein>
    <recommendedName>
        <fullName evidence="5">EF-hand domain-containing protein</fullName>
    </recommendedName>
</protein>
<name>A0ABW4QH26_9BACL</name>